<evidence type="ECO:0000259" key="4">
    <source>
        <dbReference type="PROSITE" id="PS50006"/>
    </source>
</evidence>
<dbReference type="Gene3D" id="3.20.20.150">
    <property type="entry name" value="Divalent-metal-dependent TIM barrel enzymes"/>
    <property type="match status" value="1"/>
</dbReference>
<comment type="catalytic activity">
    <reaction evidence="2">
        <text>2 GTP = 3',3'-c-di-GMP + 2 diphosphate</text>
        <dbReference type="Rhea" id="RHEA:24898"/>
        <dbReference type="ChEBI" id="CHEBI:33019"/>
        <dbReference type="ChEBI" id="CHEBI:37565"/>
        <dbReference type="ChEBI" id="CHEBI:58805"/>
        <dbReference type="EC" id="2.7.7.65"/>
    </reaction>
</comment>
<feature type="compositionally biased region" description="Polar residues" evidence="3">
    <location>
        <begin position="8"/>
        <end position="19"/>
    </location>
</feature>
<dbReference type="InterPro" id="IPR050469">
    <property type="entry name" value="Diguanylate_Cyclase"/>
</dbReference>
<dbReference type="InterPro" id="IPR000160">
    <property type="entry name" value="GGDEF_dom"/>
</dbReference>
<dbReference type="eggNOG" id="COG3706">
    <property type="taxonomic scope" value="Bacteria"/>
</dbReference>
<dbReference type="KEGG" id="ipa:Isop_0901"/>
<dbReference type="GO" id="GO:0005886">
    <property type="term" value="C:plasma membrane"/>
    <property type="evidence" value="ECO:0007669"/>
    <property type="project" value="TreeGrafter"/>
</dbReference>
<feature type="region of interest" description="Disordered" evidence="3">
    <location>
        <begin position="1"/>
        <end position="20"/>
    </location>
</feature>
<reference evidence="6 7" key="2">
    <citation type="journal article" date="2011" name="Stand. Genomic Sci.">
        <title>Complete genome sequence of Isosphaera pallida type strain (IS1B).</title>
        <authorList>
            <consortium name="US DOE Joint Genome Institute (JGI-PGF)"/>
            <person name="Goker M."/>
            <person name="Cleland D."/>
            <person name="Saunders E."/>
            <person name="Lapidus A."/>
            <person name="Nolan M."/>
            <person name="Lucas S."/>
            <person name="Hammon N."/>
            <person name="Deshpande S."/>
            <person name="Cheng J.F."/>
            <person name="Tapia R."/>
            <person name="Han C."/>
            <person name="Goodwin L."/>
            <person name="Pitluck S."/>
            <person name="Liolios K."/>
            <person name="Pagani I."/>
            <person name="Ivanova N."/>
            <person name="Mavromatis K."/>
            <person name="Pati A."/>
            <person name="Chen A."/>
            <person name="Palaniappan K."/>
            <person name="Land M."/>
            <person name="Hauser L."/>
            <person name="Chang Y.J."/>
            <person name="Jeffries C.D."/>
            <person name="Detter J.C."/>
            <person name="Beck B."/>
            <person name="Woyke T."/>
            <person name="Bristow J."/>
            <person name="Eisen J.A."/>
            <person name="Markowitz V."/>
            <person name="Hugenholtz P."/>
            <person name="Kyrpides N.C."/>
            <person name="Klenk H.P."/>
        </authorList>
    </citation>
    <scope>NUCLEOTIDE SEQUENCE [LARGE SCALE GENOMIC DNA]</scope>
    <source>
        <strain evidence="7">ATCC 43644 / DSM 9630 / IS1B</strain>
    </source>
</reference>
<dbReference type="EC" id="2.7.7.65" evidence="1"/>
<organism evidence="6 7">
    <name type="scientific">Isosphaera pallida (strain ATCC 43644 / DSM 9630 / IS1B)</name>
    <dbReference type="NCBI Taxonomy" id="575540"/>
    <lineage>
        <taxon>Bacteria</taxon>
        <taxon>Pseudomonadati</taxon>
        <taxon>Planctomycetota</taxon>
        <taxon>Planctomycetia</taxon>
        <taxon>Isosphaerales</taxon>
        <taxon>Isosphaeraceae</taxon>
        <taxon>Isosphaera</taxon>
    </lineage>
</organism>
<dbReference type="Pfam" id="PF00498">
    <property type="entry name" value="FHA"/>
    <property type="match status" value="1"/>
</dbReference>
<dbReference type="SUPFAM" id="SSF51658">
    <property type="entry name" value="Xylose isomerase-like"/>
    <property type="match status" value="1"/>
</dbReference>
<dbReference type="InterPro" id="IPR036237">
    <property type="entry name" value="Xyl_isomerase-like_sf"/>
</dbReference>
<dbReference type="STRING" id="575540.Isop_0901"/>
<proteinExistence type="predicted"/>
<evidence type="ECO:0000256" key="3">
    <source>
        <dbReference type="SAM" id="MobiDB-lite"/>
    </source>
</evidence>
<dbReference type="AlphaFoldDB" id="E8R2Y6"/>
<dbReference type="InterPro" id="IPR043128">
    <property type="entry name" value="Rev_trsase/Diguanyl_cyclase"/>
</dbReference>
<dbReference type="Pfam" id="PF01261">
    <property type="entry name" value="AP_endonuc_2"/>
    <property type="match status" value="1"/>
</dbReference>
<gene>
    <name evidence="6" type="ordered locus">Isop_0901</name>
</gene>
<dbReference type="Gene3D" id="2.60.200.20">
    <property type="match status" value="1"/>
</dbReference>
<reference key="1">
    <citation type="submission" date="2010-11" db="EMBL/GenBank/DDBJ databases">
        <title>The complete sequence of chromosome of Isophaera pallida ATCC 43644.</title>
        <authorList>
            <consortium name="US DOE Joint Genome Institute (JGI-PGF)"/>
            <person name="Lucas S."/>
            <person name="Copeland A."/>
            <person name="Lapidus A."/>
            <person name="Bruce D."/>
            <person name="Goodwin L."/>
            <person name="Pitluck S."/>
            <person name="Kyrpides N."/>
            <person name="Mavromatis K."/>
            <person name="Pagani I."/>
            <person name="Ivanova N."/>
            <person name="Saunders E."/>
            <person name="Brettin T."/>
            <person name="Detter J.C."/>
            <person name="Han C."/>
            <person name="Tapia R."/>
            <person name="Land M."/>
            <person name="Hauser L."/>
            <person name="Markowitz V."/>
            <person name="Cheng J.-F."/>
            <person name="Hugenholtz P."/>
            <person name="Woyke T."/>
            <person name="Wu D."/>
            <person name="Eisen J.A."/>
        </authorList>
    </citation>
    <scope>NUCLEOTIDE SEQUENCE</scope>
    <source>
        <strain>ATCC 43644</strain>
    </source>
</reference>
<evidence type="ECO:0000313" key="7">
    <source>
        <dbReference type="Proteomes" id="UP000008631"/>
    </source>
</evidence>
<evidence type="ECO:0000313" key="6">
    <source>
        <dbReference type="EMBL" id="ADV61490.1"/>
    </source>
</evidence>
<name>E8R2Y6_ISOPI</name>
<dbReference type="eggNOG" id="COG1082">
    <property type="taxonomic scope" value="Bacteria"/>
</dbReference>
<evidence type="ECO:0000259" key="5">
    <source>
        <dbReference type="PROSITE" id="PS50887"/>
    </source>
</evidence>
<evidence type="ECO:0000256" key="1">
    <source>
        <dbReference type="ARBA" id="ARBA00012528"/>
    </source>
</evidence>
<dbReference type="PANTHER" id="PTHR45138">
    <property type="entry name" value="REGULATORY COMPONENTS OF SENSORY TRANSDUCTION SYSTEM"/>
    <property type="match status" value="1"/>
</dbReference>
<dbReference type="NCBIfam" id="TIGR00254">
    <property type="entry name" value="GGDEF"/>
    <property type="match status" value="1"/>
</dbReference>
<dbReference type="HOGENOM" id="CLU_386248_0_0_0"/>
<feature type="domain" description="GGDEF" evidence="5">
    <location>
        <begin position="168"/>
        <end position="307"/>
    </location>
</feature>
<dbReference type="InterPro" id="IPR008984">
    <property type="entry name" value="SMAD_FHA_dom_sf"/>
</dbReference>
<feature type="domain" description="FHA" evidence="4">
    <location>
        <begin position="46"/>
        <end position="96"/>
    </location>
</feature>
<dbReference type="SUPFAM" id="SSF55073">
    <property type="entry name" value="Nucleotide cyclase"/>
    <property type="match status" value="1"/>
</dbReference>
<keyword evidence="7" id="KW-1185">Reference proteome</keyword>
<dbReference type="PANTHER" id="PTHR45138:SF9">
    <property type="entry name" value="DIGUANYLATE CYCLASE DGCM-RELATED"/>
    <property type="match status" value="1"/>
</dbReference>
<sequence length="715" mass="79258">MGDDGITDQKQGSWVPSSENSHRSPYFIVIGGGTPGAILPLSPEGTSLGRFPENQLQILESSISRRHAHFHVDKRGRSMLTDLGTTNGTFVNGEPLPPRIPREIKDNDLIQFGSALMVKFVWLDQYEYTFHQDMYRRAVRDPLTGLYKRDHFIEQMNMLIMRNTNRQIGTAAMVLDLDFFKRINDTYLHQVGDRVLRAVAEVLESEVVQEELAGRYGGEEFVFALPAVDLNEAYQRAERIRLKIADLLFQVPGQTRHPVQFRVTTSIGVSFAAFGERQTSAGLIADADQCLLIAKRQGRNRVVPNLRPIGSTLVRGSGVIDPSLVTDRCSDTLDEAHFNNEKTTSSAWHAGVPVVGGRDAGTSVINIFHHAPQPDELPRTPRNDPLFESSMKNVVVSTNALTNCALPSSATESPMTSSSPAPAVNPAQWRIGVCSWSLQVSSIAQLQDLMRRLNCEFVQIACGDPHHASWEEGDELPERARSAGLTLLGAMLGFPGEDYTTPQTIKRTGGFGDPSTRAERLQRLEWALDRTRRFGLSDLMLHAGFIPPLGDPARAGFLDTLRRAADLAGAAGITLAFETGQEPAELLRQTLDELDSPWLKVNFDPANMLLYDMGDPIEAVRLLGPDIRSVHLKDARRPQTPGQWGEETPLGQGEVPFPQFLQTLVEVGFDGPLFVEREVGDREQRFQDIRHALDYVRRLIENNLAPPAPGLTNAR</sequence>
<dbReference type="CDD" id="cd00060">
    <property type="entry name" value="FHA"/>
    <property type="match status" value="1"/>
</dbReference>
<dbReference type="FunFam" id="3.30.70.270:FF:000001">
    <property type="entry name" value="Diguanylate cyclase domain protein"/>
    <property type="match status" value="1"/>
</dbReference>
<dbReference type="InParanoid" id="E8R2Y6"/>
<dbReference type="PROSITE" id="PS50887">
    <property type="entry name" value="GGDEF"/>
    <property type="match status" value="1"/>
</dbReference>
<dbReference type="PROSITE" id="PS50006">
    <property type="entry name" value="FHA_DOMAIN"/>
    <property type="match status" value="1"/>
</dbReference>
<dbReference type="Gene3D" id="3.30.70.270">
    <property type="match status" value="1"/>
</dbReference>
<evidence type="ECO:0000256" key="2">
    <source>
        <dbReference type="ARBA" id="ARBA00034247"/>
    </source>
</evidence>
<dbReference type="SMART" id="SM00240">
    <property type="entry name" value="FHA"/>
    <property type="match status" value="1"/>
</dbReference>
<dbReference type="InterPro" id="IPR029787">
    <property type="entry name" value="Nucleotide_cyclase"/>
</dbReference>
<dbReference type="Pfam" id="PF00990">
    <property type="entry name" value="GGDEF"/>
    <property type="match status" value="1"/>
</dbReference>
<dbReference type="GO" id="GO:1902201">
    <property type="term" value="P:negative regulation of bacterial-type flagellum-dependent cell motility"/>
    <property type="evidence" value="ECO:0007669"/>
    <property type="project" value="TreeGrafter"/>
</dbReference>
<dbReference type="InterPro" id="IPR000253">
    <property type="entry name" value="FHA_dom"/>
</dbReference>
<dbReference type="SMART" id="SM00267">
    <property type="entry name" value="GGDEF"/>
    <property type="match status" value="1"/>
</dbReference>
<dbReference type="RefSeq" id="WP_013563779.1">
    <property type="nucleotide sequence ID" value="NC_014962.1"/>
</dbReference>
<dbReference type="GO" id="GO:0043709">
    <property type="term" value="P:cell adhesion involved in single-species biofilm formation"/>
    <property type="evidence" value="ECO:0007669"/>
    <property type="project" value="TreeGrafter"/>
</dbReference>
<dbReference type="InterPro" id="IPR013022">
    <property type="entry name" value="Xyl_isomerase-like_TIM-brl"/>
</dbReference>
<dbReference type="EMBL" id="CP002353">
    <property type="protein sequence ID" value="ADV61490.1"/>
    <property type="molecule type" value="Genomic_DNA"/>
</dbReference>
<protein>
    <recommendedName>
        <fullName evidence="1">diguanylate cyclase</fullName>
        <ecNumber evidence="1">2.7.7.65</ecNumber>
    </recommendedName>
</protein>
<dbReference type="CDD" id="cd01949">
    <property type="entry name" value="GGDEF"/>
    <property type="match status" value="1"/>
</dbReference>
<accession>E8R2Y6</accession>
<dbReference type="eggNOG" id="COG1716">
    <property type="taxonomic scope" value="Bacteria"/>
</dbReference>
<dbReference type="SUPFAM" id="SSF49879">
    <property type="entry name" value="SMAD/FHA domain"/>
    <property type="match status" value="1"/>
</dbReference>
<dbReference type="Proteomes" id="UP000008631">
    <property type="component" value="Chromosome"/>
</dbReference>
<dbReference type="GO" id="GO:0052621">
    <property type="term" value="F:diguanylate cyclase activity"/>
    <property type="evidence" value="ECO:0007669"/>
    <property type="project" value="UniProtKB-EC"/>
</dbReference>